<name>A0A245ZIE2_9SPHN</name>
<dbReference type="Gene3D" id="2.60.120.180">
    <property type="match status" value="1"/>
</dbReference>
<reference evidence="1 2" key="1">
    <citation type="submission" date="2017-03" db="EMBL/GenBank/DDBJ databases">
        <title>Genome sequence of Sphingomonas dokdonensis DSM 21029.</title>
        <authorList>
            <person name="Poehlein A."/>
            <person name="Wuebbeler J.H."/>
            <person name="Steinbuechel A."/>
            <person name="Daniel R."/>
        </authorList>
    </citation>
    <scope>NUCLEOTIDE SEQUENCE [LARGE SCALE GENOMIC DNA]</scope>
    <source>
        <strain evidence="1 2">DSM 21029</strain>
    </source>
</reference>
<evidence type="ECO:0000313" key="1">
    <source>
        <dbReference type="EMBL" id="OWK29508.1"/>
    </source>
</evidence>
<comment type="caution">
    <text evidence="1">The sequence shown here is derived from an EMBL/GenBank/DDBJ whole genome shotgun (WGS) entry which is preliminary data.</text>
</comment>
<dbReference type="GO" id="GO:0004553">
    <property type="term" value="F:hydrolase activity, hydrolyzing O-glycosyl compounds"/>
    <property type="evidence" value="ECO:0007669"/>
    <property type="project" value="InterPro"/>
</dbReference>
<dbReference type="RefSeq" id="WP_088367792.1">
    <property type="nucleotide sequence ID" value="NZ_NBBI01000004.1"/>
</dbReference>
<dbReference type="EMBL" id="NBBI01000004">
    <property type="protein sequence ID" value="OWK29508.1"/>
    <property type="molecule type" value="Genomic_DNA"/>
</dbReference>
<dbReference type="OrthoDB" id="8435598at2"/>
<dbReference type="InterPro" id="IPR013319">
    <property type="entry name" value="GH11/12"/>
</dbReference>
<gene>
    <name evidence="1" type="ORF">SPDO_24980</name>
</gene>
<evidence type="ECO:0000313" key="2">
    <source>
        <dbReference type="Proteomes" id="UP000197290"/>
    </source>
</evidence>
<dbReference type="InterPro" id="IPR013320">
    <property type="entry name" value="ConA-like_dom_sf"/>
</dbReference>
<keyword evidence="2" id="KW-1185">Reference proteome</keyword>
<proteinExistence type="predicted"/>
<sequence length="270" mass="30337">MKFLRILLGVLVVALLAFGIFVVATRPSAGPGQVVVSAKTPFTKDRFFAFAQPWGGEEVTVLKPWARHADKMVVDLARFPANTSFRWRWPPVNAGFGPGVWGYDAVMYGNYDGGEPETAVAPIRVRDLRALRQRFAWTIDTGWGDGNVLTEFYLRSSPTDVNAKVIEIGWFFHLPPSTRAYFDRATPIGTFVDAQGRRWSARMAEKFLMIAPEQPQDLRTGTLDMLPFLEWLQQNGKITGNEWMSGLAIGVEPVRGLGKLTVTRWDVEMR</sequence>
<dbReference type="SUPFAM" id="SSF49899">
    <property type="entry name" value="Concanavalin A-like lectins/glucanases"/>
    <property type="match status" value="1"/>
</dbReference>
<accession>A0A245ZIE2</accession>
<dbReference type="AlphaFoldDB" id="A0A245ZIE2"/>
<protein>
    <submittedName>
        <fullName evidence="1">Uncharacterized protein</fullName>
    </submittedName>
</protein>
<organism evidence="1 2">
    <name type="scientific">Sphingomonas dokdonensis</name>
    <dbReference type="NCBI Taxonomy" id="344880"/>
    <lineage>
        <taxon>Bacteria</taxon>
        <taxon>Pseudomonadati</taxon>
        <taxon>Pseudomonadota</taxon>
        <taxon>Alphaproteobacteria</taxon>
        <taxon>Sphingomonadales</taxon>
        <taxon>Sphingomonadaceae</taxon>
        <taxon>Sphingomonas</taxon>
    </lineage>
</organism>
<dbReference type="Proteomes" id="UP000197290">
    <property type="component" value="Unassembled WGS sequence"/>
</dbReference>